<name>B2W216_PYRTR</name>
<gene>
    <name evidence="1" type="ORF">PTRG_03464</name>
</gene>
<sequence length="61" mass="7058">MVVIGAWRTCSVHSFFGVCYGQYPYGMRTLHNVIKRIQRKDTMHNLRLHKFPISSASFSSP</sequence>
<dbReference type="HOGENOM" id="CLU_2923763_0_0_1"/>
<dbReference type="EMBL" id="DS231617">
    <property type="protein sequence ID" value="EDU46302.1"/>
    <property type="molecule type" value="Genomic_DNA"/>
</dbReference>
<dbReference type="Proteomes" id="UP000001471">
    <property type="component" value="Unassembled WGS sequence"/>
</dbReference>
<dbReference type="AlphaFoldDB" id="B2W216"/>
<reference evidence="2" key="1">
    <citation type="journal article" date="2013" name="G3 (Bethesda)">
        <title>Comparative genomics of a plant-pathogenic fungus, Pyrenophora tritici-repentis, reveals transduplication and the impact of repeat elements on pathogenicity and population divergence.</title>
        <authorList>
            <person name="Manning V.A."/>
            <person name="Pandelova I."/>
            <person name="Dhillon B."/>
            <person name="Wilhelm L.J."/>
            <person name="Goodwin S.B."/>
            <person name="Berlin A.M."/>
            <person name="Figueroa M."/>
            <person name="Freitag M."/>
            <person name="Hane J.K."/>
            <person name="Henrissat B."/>
            <person name="Holman W.H."/>
            <person name="Kodira C.D."/>
            <person name="Martin J."/>
            <person name="Oliver R.P."/>
            <person name="Robbertse B."/>
            <person name="Schackwitz W."/>
            <person name="Schwartz D.C."/>
            <person name="Spatafora J.W."/>
            <person name="Turgeon B.G."/>
            <person name="Yandava C."/>
            <person name="Young S."/>
            <person name="Zhou S."/>
            <person name="Zeng Q."/>
            <person name="Grigoriev I.V."/>
            <person name="Ma L.-J."/>
            <person name="Ciuffetti L.M."/>
        </authorList>
    </citation>
    <scope>NUCLEOTIDE SEQUENCE [LARGE SCALE GENOMIC DNA]</scope>
    <source>
        <strain evidence="2">Pt-1C-BFP</strain>
    </source>
</reference>
<protein>
    <submittedName>
        <fullName evidence="1">Uncharacterized protein</fullName>
    </submittedName>
</protein>
<proteinExistence type="predicted"/>
<accession>B2W216</accession>
<evidence type="ECO:0000313" key="2">
    <source>
        <dbReference type="Proteomes" id="UP000001471"/>
    </source>
</evidence>
<dbReference type="InParanoid" id="B2W216"/>
<evidence type="ECO:0000313" key="1">
    <source>
        <dbReference type="EMBL" id="EDU46302.1"/>
    </source>
</evidence>
<organism evidence="1 2">
    <name type="scientific">Pyrenophora tritici-repentis (strain Pt-1C-BFP)</name>
    <name type="common">Wheat tan spot fungus</name>
    <name type="synonym">Drechslera tritici-repentis</name>
    <dbReference type="NCBI Taxonomy" id="426418"/>
    <lineage>
        <taxon>Eukaryota</taxon>
        <taxon>Fungi</taxon>
        <taxon>Dikarya</taxon>
        <taxon>Ascomycota</taxon>
        <taxon>Pezizomycotina</taxon>
        <taxon>Dothideomycetes</taxon>
        <taxon>Pleosporomycetidae</taxon>
        <taxon>Pleosporales</taxon>
        <taxon>Pleosporineae</taxon>
        <taxon>Pleosporaceae</taxon>
        <taxon>Pyrenophora</taxon>
    </lineage>
</organism>